<dbReference type="PANTHER" id="PTHR11070:SF23">
    <property type="entry name" value="RECBCD ENZYME SUBUNIT RECB"/>
    <property type="match status" value="1"/>
</dbReference>
<dbReference type="PROSITE" id="PS51198">
    <property type="entry name" value="UVRD_HELICASE_ATP_BIND"/>
    <property type="match status" value="1"/>
</dbReference>
<dbReference type="Pfam" id="PF00580">
    <property type="entry name" value="UvrD-helicase"/>
    <property type="match status" value="1"/>
</dbReference>
<dbReference type="Pfam" id="PF13361">
    <property type="entry name" value="UvrD_C"/>
    <property type="match status" value="1"/>
</dbReference>
<evidence type="ECO:0000313" key="17">
    <source>
        <dbReference type="EMBL" id="RIH87504.1"/>
    </source>
</evidence>
<comment type="catalytic activity">
    <reaction evidence="11">
        <text>Couples ATP hydrolysis with the unwinding of duplex DNA by translocating in the 3'-5' direction.</text>
        <dbReference type="EC" id="5.6.2.4"/>
    </reaction>
</comment>
<dbReference type="SUPFAM" id="SSF52980">
    <property type="entry name" value="Restriction endonuclease-like"/>
    <property type="match status" value="1"/>
</dbReference>
<evidence type="ECO:0000256" key="10">
    <source>
        <dbReference type="ARBA" id="ARBA00023235"/>
    </source>
</evidence>
<keyword evidence="3" id="KW-0227">DNA damage</keyword>
<keyword evidence="4 14" id="KW-0378">Hydrolase</keyword>
<dbReference type="InterPro" id="IPR011335">
    <property type="entry name" value="Restrct_endonuc-II-like"/>
</dbReference>
<evidence type="ECO:0000256" key="3">
    <source>
        <dbReference type="ARBA" id="ARBA00022763"/>
    </source>
</evidence>
<keyword evidence="8" id="KW-0238">DNA-binding</keyword>
<gene>
    <name evidence="17" type="primary">pcrA_1</name>
    <name evidence="17" type="ORF">Mlute_00936</name>
</gene>
<comment type="caution">
    <text evidence="17">The sequence shown here is derived from an EMBL/GenBank/DDBJ whole genome shotgun (WGS) entry which is preliminary data.</text>
</comment>
<evidence type="ECO:0000256" key="12">
    <source>
        <dbReference type="ARBA" id="ARBA00034808"/>
    </source>
</evidence>
<feature type="domain" description="UvrD-like helicase ATP-binding" evidence="15">
    <location>
        <begin position="1"/>
        <end position="303"/>
    </location>
</feature>
<evidence type="ECO:0000256" key="8">
    <source>
        <dbReference type="ARBA" id="ARBA00023125"/>
    </source>
</evidence>
<dbReference type="GO" id="GO:0016887">
    <property type="term" value="F:ATP hydrolysis activity"/>
    <property type="evidence" value="ECO:0007669"/>
    <property type="project" value="RHEA"/>
</dbReference>
<dbReference type="AlphaFoldDB" id="A0A399ESB5"/>
<dbReference type="PROSITE" id="PS51217">
    <property type="entry name" value="UVRD_HELICASE_CTER"/>
    <property type="match status" value="1"/>
</dbReference>
<protein>
    <recommendedName>
        <fullName evidence="12">DNA 3'-5' helicase</fullName>
        <ecNumber evidence="12">5.6.2.4</ecNumber>
    </recommendedName>
</protein>
<reference evidence="17 18" key="1">
    <citation type="submission" date="2018-08" db="EMBL/GenBank/DDBJ databases">
        <title>Meiothermus luteus KCTC 52599 genome sequencing project.</title>
        <authorList>
            <person name="Da Costa M.S."/>
            <person name="Albuquerque L."/>
            <person name="Raposo P."/>
            <person name="Froufe H.J.C."/>
            <person name="Barroso C.S."/>
            <person name="Egas C."/>
        </authorList>
    </citation>
    <scope>NUCLEOTIDE SEQUENCE [LARGE SCALE GENOMIC DNA]</scope>
    <source>
        <strain evidence="17 18">KCTC 52599</strain>
    </source>
</reference>
<name>A0A399ESB5_9DEIN</name>
<dbReference type="GO" id="GO:0003677">
    <property type="term" value="F:DNA binding"/>
    <property type="evidence" value="ECO:0007669"/>
    <property type="project" value="UniProtKB-KW"/>
</dbReference>
<dbReference type="CDD" id="cd17932">
    <property type="entry name" value="DEXQc_UvrD"/>
    <property type="match status" value="1"/>
</dbReference>
<evidence type="ECO:0000256" key="5">
    <source>
        <dbReference type="ARBA" id="ARBA00022806"/>
    </source>
</evidence>
<dbReference type="InterPro" id="IPR011604">
    <property type="entry name" value="PDDEXK-like_dom_sf"/>
</dbReference>
<dbReference type="InterPro" id="IPR014016">
    <property type="entry name" value="UvrD-like_ATP-bd"/>
</dbReference>
<keyword evidence="7 14" id="KW-0067">ATP-binding</keyword>
<dbReference type="Gene3D" id="3.90.320.10">
    <property type="match status" value="1"/>
</dbReference>
<keyword evidence="10" id="KW-0413">Isomerase</keyword>
<dbReference type="GO" id="GO:0005829">
    <property type="term" value="C:cytosol"/>
    <property type="evidence" value="ECO:0007669"/>
    <property type="project" value="TreeGrafter"/>
</dbReference>
<sequence>MMGLVSSTLVKVRVASAGTGKTSSLVRRYLELIASGTPLRRIAGVTFTRKAADELRVRVGSAIVEVLQNGHHQGYEPEPGSRWAFEEAQRELPGAILSTIHSFMAHCLRLAAPLLHLDPDFVVLGEWEAKALFEEEWKTLCYLAQDPAHRFHGRNLEAWEEPLIYLFSRRSLAEVFEPAEGEANAEFLEVYRTVYAAYRVRLGTALLPLAELEQKALELVRHPEALKRVRERVRVLLVDEYQDVNPLQGAFFEALQKAGLAVEIVGDPKQSIYAFRNADVEVFRQALRRGDQLPPLRKTYRHSQVLVRFLNSLTRHLAEEGRGFTPEEAPPVEGVRHEGGRLEVHWVVGEEALERLRAYEAWVLAERLRALSAEVPFSQMAVLVRAYGSVPYLEEAFRAVGVPYVLLQGRGYYERVEVRDLYHALKAALDPRGLSLAAFLRSPFGQSEEGGLRPLALAEVEGVMRSSDPLQALGQLFPSVHRRLLRIGEEIRKRAPLEALQFLIRAPLMGERAYQDFLEPRARENVDALLFYFAPRPPVSLEGLLERLEHLSRQADAGDVPQSGEGVQVLTVHRAKGLEWPLVAVFDLGRGPDRREAPLYLCKQDFQGDRLVQRLALPETPSFEGYKAQARRLEEEESLRLFYVAASRARDVLLLTGSVNPSRNLEGWAGVLEAMGLGTNSKPYNKPVFHLRTWPFQKVALEPPPASPKPPAASPWAELRFGLEPFPPLFSPSAYKRLEAEPLALPDPAEGEEIPGRARAVGTLVHYAIGQNWDPNHPAGMANLEAQEVMFPYDPGEREAIMAEVRELLVKYHALLGEALPWPREEDYAEFGVALPIGTTVWQGVIDRLYRVGGRWYLEDYKTDHELQPERYHFQLGLYLEAVRQAWGLEPEVRLVYLRFGQVLTLDKALLEAALEPIRR</sequence>
<dbReference type="EMBL" id="QWKZ01000021">
    <property type="protein sequence ID" value="RIH87504.1"/>
    <property type="molecule type" value="Genomic_DNA"/>
</dbReference>
<evidence type="ECO:0000256" key="2">
    <source>
        <dbReference type="ARBA" id="ARBA00022741"/>
    </source>
</evidence>
<feature type="binding site" evidence="14">
    <location>
        <begin position="15"/>
        <end position="22"/>
    </location>
    <ligand>
        <name>ATP</name>
        <dbReference type="ChEBI" id="CHEBI:30616"/>
    </ligand>
</feature>
<dbReference type="GO" id="GO:0004527">
    <property type="term" value="F:exonuclease activity"/>
    <property type="evidence" value="ECO:0007669"/>
    <property type="project" value="UniProtKB-KW"/>
</dbReference>
<dbReference type="InterPro" id="IPR014017">
    <property type="entry name" value="DNA_helicase_UvrD-like_C"/>
</dbReference>
<dbReference type="InterPro" id="IPR027417">
    <property type="entry name" value="P-loop_NTPase"/>
</dbReference>
<evidence type="ECO:0000256" key="6">
    <source>
        <dbReference type="ARBA" id="ARBA00022839"/>
    </source>
</evidence>
<evidence type="ECO:0000256" key="9">
    <source>
        <dbReference type="ARBA" id="ARBA00023204"/>
    </source>
</evidence>
<keyword evidence="18" id="KW-1185">Reference proteome</keyword>
<proteinExistence type="predicted"/>
<evidence type="ECO:0000256" key="14">
    <source>
        <dbReference type="PROSITE-ProRule" id="PRU00560"/>
    </source>
</evidence>
<dbReference type="Pfam" id="PF12705">
    <property type="entry name" value="PDDEXK_1"/>
    <property type="match status" value="1"/>
</dbReference>
<dbReference type="GO" id="GO:0000725">
    <property type="term" value="P:recombinational repair"/>
    <property type="evidence" value="ECO:0007669"/>
    <property type="project" value="TreeGrafter"/>
</dbReference>
<evidence type="ECO:0000256" key="1">
    <source>
        <dbReference type="ARBA" id="ARBA00022722"/>
    </source>
</evidence>
<evidence type="ECO:0000256" key="11">
    <source>
        <dbReference type="ARBA" id="ARBA00034617"/>
    </source>
</evidence>
<keyword evidence="1" id="KW-0540">Nuclease</keyword>
<dbReference type="SUPFAM" id="SSF52540">
    <property type="entry name" value="P-loop containing nucleoside triphosphate hydrolases"/>
    <property type="match status" value="1"/>
</dbReference>
<evidence type="ECO:0000259" key="16">
    <source>
        <dbReference type="PROSITE" id="PS51217"/>
    </source>
</evidence>
<dbReference type="Gene3D" id="3.40.50.300">
    <property type="entry name" value="P-loop containing nucleotide triphosphate hydrolases"/>
    <property type="match status" value="4"/>
</dbReference>
<evidence type="ECO:0000256" key="13">
    <source>
        <dbReference type="ARBA" id="ARBA00048988"/>
    </source>
</evidence>
<dbReference type="GO" id="GO:0043138">
    <property type="term" value="F:3'-5' DNA helicase activity"/>
    <property type="evidence" value="ECO:0007669"/>
    <property type="project" value="UniProtKB-EC"/>
</dbReference>
<dbReference type="GO" id="GO:0005524">
    <property type="term" value="F:ATP binding"/>
    <property type="evidence" value="ECO:0007669"/>
    <property type="project" value="UniProtKB-UniRule"/>
</dbReference>
<dbReference type="Proteomes" id="UP000265800">
    <property type="component" value="Unassembled WGS sequence"/>
</dbReference>
<evidence type="ECO:0000256" key="7">
    <source>
        <dbReference type="ARBA" id="ARBA00022840"/>
    </source>
</evidence>
<feature type="domain" description="UvrD-like helicase C-terminal" evidence="16">
    <location>
        <begin position="304"/>
        <end position="577"/>
    </location>
</feature>
<evidence type="ECO:0000256" key="4">
    <source>
        <dbReference type="ARBA" id="ARBA00022801"/>
    </source>
</evidence>
<evidence type="ECO:0000313" key="18">
    <source>
        <dbReference type="Proteomes" id="UP000265800"/>
    </source>
</evidence>
<dbReference type="PANTHER" id="PTHR11070">
    <property type="entry name" value="UVRD / RECB / PCRA DNA HELICASE FAMILY MEMBER"/>
    <property type="match status" value="1"/>
</dbReference>
<evidence type="ECO:0000259" key="15">
    <source>
        <dbReference type="PROSITE" id="PS51198"/>
    </source>
</evidence>
<dbReference type="InterPro" id="IPR000212">
    <property type="entry name" value="DNA_helicase_UvrD/REP"/>
</dbReference>
<organism evidence="17 18">
    <name type="scientific">Meiothermus luteus</name>
    <dbReference type="NCBI Taxonomy" id="2026184"/>
    <lineage>
        <taxon>Bacteria</taxon>
        <taxon>Thermotogati</taxon>
        <taxon>Deinococcota</taxon>
        <taxon>Deinococci</taxon>
        <taxon>Thermales</taxon>
        <taxon>Thermaceae</taxon>
        <taxon>Meiothermus</taxon>
    </lineage>
</organism>
<accession>A0A399ESB5</accession>
<keyword evidence="2 14" id="KW-0547">Nucleotide-binding</keyword>
<dbReference type="EC" id="5.6.2.4" evidence="12"/>
<keyword evidence="6" id="KW-0269">Exonuclease</keyword>
<dbReference type="InterPro" id="IPR038726">
    <property type="entry name" value="PDDEXK_AddAB-type"/>
</dbReference>
<keyword evidence="5 14" id="KW-0347">Helicase</keyword>
<dbReference type="GO" id="GO:0009338">
    <property type="term" value="C:exodeoxyribonuclease V complex"/>
    <property type="evidence" value="ECO:0007669"/>
    <property type="project" value="TreeGrafter"/>
</dbReference>
<keyword evidence="9" id="KW-0234">DNA repair</keyword>
<comment type="catalytic activity">
    <reaction evidence="13">
        <text>ATP + H2O = ADP + phosphate + H(+)</text>
        <dbReference type="Rhea" id="RHEA:13065"/>
        <dbReference type="ChEBI" id="CHEBI:15377"/>
        <dbReference type="ChEBI" id="CHEBI:15378"/>
        <dbReference type="ChEBI" id="CHEBI:30616"/>
        <dbReference type="ChEBI" id="CHEBI:43474"/>
        <dbReference type="ChEBI" id="CHEBI:456216"/>
        <dbReference type="EC" id="5.6.2.4"/>
    </reaction>
</comment>